<gene>
    <name evidence="1" type="ORF">DPMN_152864</name>
</gene>
<proteinExistence type="predicted"/>
<reference evidence="1" key="2">
    <citation type="submission" date="2020-11" db="EMBL/GenBank/DDBJ databases">
        <authorList>
            <person name="McCartney M.A."/>
            <person name="Auch B."/>
            <person name="Kono T."/>
            <person name="Mallez S."/>
            <person name="Becker A."/>
            <person name="Gohl D.M."/>
            <person name="Silverstein K.A.T."/>
            <person name="Koren S."/>
            <person name="Bechman K.B."/>
            <person name="Herman A."/>
            <person name="Abrahante J.E."/>
            <person name="Garbe J."/>
        </authorList>
    </citation>
    <scope>NUCLEOTIDE SEQUENCE</scope>
    <source>
        <strain evidence="1">Duluth1</strain>
        <tissue evidence="1">Whole animal</tissue>
    </source>
</reference>
<evidence type="ECO:0000313" key="2">
    <source>
        <dbReference type="Proteomes" id="UP000828390"/>
    </source>
</evidence>
<comment type="caution">
    <text evidence="1">The sequence shown here is derived from an EMBL/GenBank/DDBJ whole genome shotgun (WGS) entry which is preliminary data.</text>
</comment>
<dbReference type="EMBL" id="JAIWYP010000007">
    <property type="protein sequence ID" value="KAH3799258.1"/>
    <property type="molecule type" value="Genomic_DNA"/>
</dbReference>
<sequence length="62" mass="7226">MSDRKACEQWMSGVEKSGGFQAWLERQNSIVRMSRQLETTKQLVTDGLRAWAKCCQLFMTLR</sequence>
<reference evidence="1" key="1">
    <citation type="journal article" date="2019" name="bioRxiv">
        <title>The Genome of the Zebra Mussel, Dreissena polymorpha: A Resource for Invasive Species Research.</title>
        <authorList>
            <person name="McCartney M.A."/>
            <person name="Auch B."/>
            <person name="Kono T."/>
            <person name="Mallez S."/>
            <person name="Zhang Y."/>
            <person name="Obille A."/>
            <person name="Becker A."/>
            <person name="Abrahante J.E."/>
            <person name="Garbe J."/>
            <person name="Badalamenti J.P."/>
            <person name="Herman A."/>
            <person name="Mangelson H."/>
            <person name="Liachko I."/>
            <person name="Sullivan S."/>
            <person name="Sone E.D."/>
            <person name="Koren S."/>
            <person name="Silverstein K.A.T."/>
            <person name="Beckman K.B."/>
            <person name="Gohl D.M."/>
        </authorList>
    </citation>
    <scope>NUCLEOTIDE SEQUENCE</scope>
    <source>
        <strain evidence="1">Duluth1</strain>
        <tissue evidence="1">Whole animal</tissue>
    </source>
</reference>
<dbReference type="AlphaFoldDB" id="A0A9D4FL69"/>
<protein>
    <submittedName>
        <fullName evidence="1">Uncharacterized protein</fullName>
    </submittedName>
</protein>
<organism evidence="1 2">
    <name type="scientific">Dreissena polymorpha</name>
    <name type="common">Zebra mussel</name>
    <name type="synonym">Mytilus polymorpha</name>
    <dbReference type="NCBI Taxonomy" id="45954"/>
    <lineage>
        <taxon>Eukaryota</taxon>
        <taxon>Metazoa</taxon>
        <taxon>Spiralia</taxon>
        <taxon>Lophotrochozoa</taxon>
        <taxon>Mollusca</taxon>
        <taxon>Bivalvia</taxon>
        <taxon>Autobranchia</taxon>
        <taxon>Heteroconchia</taxon>
        <taxon>Euheterodonta</taxon>
        <taxon>Imparidentia</taxon>
        <taxon>Neoheterodontei</taxon>
        <taxon>Myida</taxon>
        <taxon>Dreissenoidea</taxon>
        <taxon>Dreissenidae</taxon>
        <taxon>Dreissena</taxon>
    </lineage>
</organism>
<evidence type="ECO:0000313" key="1">
    <source>
        <dbReference type="EMBL" id="KAH3799258.1"/>
    </source>
</evidence>
<dbReference type="Proteomes" id="UP000828390">
    <property type="component" value="Unassembled WGS sequence"/>
</dbReference>
<keyword evidence="2" id="KW-1185">Reference proteome</keyword>
<accession>A0A9D4FL69</accession>
<name>A0A9D4FL69_DREPO</name>